<keyword evidence="3" id="KW-1185">Reference proteome</keyword>
<dbReference type="Proteomes" id="UP000789375">
    <property type="component" value="Unassembled WGS sequence"/>
</dbReference>
<comment type="caution">
    <text evidence="2">The sequence shown here is derived from an EMBL/GenBank/DDBJ whole genome shotgun (WGS) entry which is preliminary data.</text>
</comment>
<gene>
    <name evidence="2" type="ORF">FMOSSE_LOCUS8188</name>
</gene>
<accession>A0A9N9G702</accession>
<evidence type="ECO:0000256" key="1">
    <source>
        <dbReference type="SAM" id="MobiDB-lite"/>
    </source>
</evidence>
<proteinExistence type="predicted"/>
<reference evidence="2" key="1">
    <citation type="submission" date="2021-06" db="EMBL/GenBank/DDBJ databases">
        <authorList>
            <person name="Kallberg Y."/>
            <person name="Tangrot J."/>
            <person name="Rosling A."/>
        </authorList>
    </citation>
    <scope>NUCLEOTIDE SEQUENCE</scope>
    <source>
        <strain evidence="2">87-6 pot B 2015</strain>
    </source>
</reference>
<evidence type="ECO:0000313" key="2">
    <source>
        <dbReference type="EMBL" id="CAG8585892.1"/>
    </source>
</evidence>
<sequence length="201" mass="22764">MSASLRSSINPQNLYPPTLNDPNVILQIHLGQRRQAFTLPHAYNIFKINFANEANRLGFDDKFLINREASLYWARATYQEKRHYSQLAGVVQSFYYQRNAYISRNISRSFHVGLPTRLLMTNINHATLPPTPLLNVTPLPPTRSLPHGQPVQQNQNPPGRNNNNNNNLTSTNNTLGDDINNGFAFNGDNGFDMCSLDPWAN</sequence>
<organism evidence="2 3">
    <name type="scientific">Funneliformis mosseae</name>
    <name type="common">Endomycorrhizal fungus</name>
    <name type="synonym">Glomus mosseae</name>
    <dbReference type="NCBI Taxonomy" id="27381"/>
    <lineage>
        <taxon>Eukaryota</taxon>
        <taxon>Fungi</taxon>
        <taxon>Fungi incertae sedis</taxon>
        <taxon>Mucoromycota</taxon>
        <taxon>Glomeromycotina</taxon>
        <taxon>Glomeromycetes</taxon>
        <taxon>Glomerales</taxon>
        <taxon>Glomeraceae</taxon>
        <taxon>Funneliformis</taxon>
    </lineage>
</organism>
<feature type="compositionally biased region" description="Low complexity" evidence="1">
    <location>
        <begin position="149"/>
        <end position="175"/>
    </location>
</feature>
<name>A0A9N9G702_FUNMO</name>
<feature type="region of interest" description="Disordered" evidence="1">
    <location>
        <begin position="130"/>
        <end position="175"/>
    </location>
</feature>
<evidence type="ECO:0000313" key="3">
    <source>
        <dbReference type="Proteomes" id="UP000789375"/>
    </source>
</evidence>
<protein>
    <submittedName>
        <fullName evidence="2">16519_t:CDS:1</fullName>
    </submittedName>
</protein>
<dbReference type="AlphaFoldDB" id="A0A9N9G702"/>
<dbReference type="EMBL" id="CAJVPP010002069">
    <property type="protein sequence ID" value="CAG8585892.1"/>
    <property type="molecule type" value="Genomic_DNA"/>
</dbReference>